<dbReference type="InterPro" id="IPR002525">
    <property type="entry name" value="Transp_IS110-like_N"/>
</dbReference>
<dbReference type="PANTHER" id="PTHR33055">
    <property type="entry name" value="TRANSPOSASE FOR INSERTION SEQUENCE ELEMENT IS1111A"/>
    <property type="match status" value="1"/>
</dbReference>
<proteinExistence type="predicted"/>
<feature type="coiled-coil region" evidence="1">
    <location>
        <begin position="189"/>
        <end position="216"/>
    </location>
</feature>
<dbReference type="GO" id="GO:0006313">
    <property type="term" value="P:DNA transposition"/>
    <property type="evidence" value="ECO:0007669"/>
    <property type="project" value="InterPro"/>
</dbReference>
<evidence type="ECO:0000313" key="4">
    <source>
        <dbReference type="EMBL" id="SKA38571.1"/>
    </source>
</evidence>
<feature type="domain" description="Transposase IS110-like N-terminal" evidence="2">
    <location>
        <begin position="8"/>
        <end position="155"/>
    </location>
</feature>
<evidence type="ECO:0000259" key="2">
    <source>
        <dbReference type="Pfam" id="PF01548"/>
    </source>
</evidence>
<dbReference type="Pfam" id="PF01548">
    <property type="entry name" value="DEDD_Tnp_IS110"/>
    <property type="match status" value="1"/>
</dbReference>
<reference evidence="4 5" key="1">
    <citation type="submission" date="2017-02" db="EMBL/GenBank/DDBJ databases">
        <authorList>
            <person name="Peterson S.W."/>
        </authorList>
    </citation>
    <scope>NUCLEOTIDE SEQUENCE [LARGE SCALE GENOMIC DNA]</scope>
    <source>
        <strain evidence="4 5">USBA 369</strain>
    </source>
</reference>
<dbReference type="PANTHER" id="PTHR33055:SF15">
    <property type="entry name" value="TRANSPOSASE-RELATED"/>
    <property type="match status" value="1"/>
</dbReference>
<dbReference type="InterPro" id="IPR047650">
    <property type="entry name" value="Transpos_IS110"/>
</dbReference>
<dbReference type="InterPro" id="IPR003346">
    <property type="entry name" value="Transposase_20"/>
</dbReference>
<name>A0A1T4TDZ4_9HYPH</name>
<evidence type="ECO:0000256" key="1">
    <source>
        <dbReference type="SAM" id="Coils"/>
    </source>
</evidence>
<keyword evidence="5" id="KW-1185">Reference proteome</keyword>
<evidence type="ECO:0000259" key="3">
    <source>
        <dbReference type="Pfam" id="PF02371"/>
    </source>
</evidence>
<accession>A0A1T4TDZ4</accession>
<sequence>MPSGKKFVGLDVHQDTIAIAVAEEGREKEVRFFGTIANTAESLRTALAQIGKGGSELRVCYESGPCGFVIYRYLAKIGIECMVISPSSMPRRPNDRVKTDRRDAQTLARLLRAGELVAVWVPDEAHEAIRDVVRAHRQAKQDLAAAKTTLKSFLLRHDRRFPGKAIWGGLHWRWLAEQVFPFPHQQFVFEEYKRRIHELEGRCKRLEQVLAEALEDWPLAPIVMALQALRGIKLIAAATLVAEIGDLHRFDSPKQLMAWIGLVPAEYSSGKRIKRGEITRAGNAAARSMLIESAWHYRFPAREGRALRERNGSIPDNIRAIAWKAQVRLCGKYRRLASAGKQTVKVVTAVARELVGFIWDIARNTPLAAMEPRR</sequence>
<dbReference type="AlphaFoldDB" id="A0A1T4TDZ4"/>
<dbReference type="RefSeq" id="WP_078710432.1">
    <property type="nucleotide sequence ID" value="NZ_FUXL01000025.1"/>
</dbReference>
<dbReference type="OrthoDB" id="8261795at2"/>
<dbReference type="GO" id="GO:0003677">
    <property type="term" value="F:DNA binding"/>
    <property type="evidence" value="ECO:0007669"/>
    <property type="project" value="InterPro"/>
</dbReference>
<keyword evidence="1" id="KW-0175">Coiled coil</keyword>
<gene>
    <name evidence="4" type="ORF">SAMN05428963_12535</name>
</gene>
<protein>
    <submittedName>
        <fullName evidence="4">Transposase</fullName>
    </submittedName>
</protein>
<dbReference type="GO" id="GO:0004803">
    <property type="term" value="F:transposase activity"/>
    <property type="evidence" value="ECO:0007669"/>
    <property type="project" value="InterPro"/>
</dbReference>
<dbReference type="Pfam" id="PF02371">
    <property type="entry name" value="Transposase_20"/>
    <property type="match status" value="1"/>
</dbReference>
<organism evidence="4 5">
    <name type="scientific">Consotaella salsifontis</name>
    <dbReference type="NCBI Taxonomy" id="1365950"/>
    <lineage>
        <taxon>Bacteria</taxon>
        <taxon>Pseudomonadati</taxon>
        <taxon>Pseudomonadota</taxon>
        <taxon>Alphaproteobacteria</taxon>
        <taxon>Hyphomicrobiales</taxon>
        <taxon>Aurantimonadaceae</taxon>
        <taxon>Consotaella</taxon>
    </lineage>
</organism>
<evidence type="ECO:0000313" key="5">
    <source>
        <dbReference type="Proteomes" id="UP000190135"/>
    </source>
</evidence>
<dbReference type="Proteomes" id="UP000190135">
    <property type="component" value="Unassembled WGS sequence"/>
</dbReference>
<dbReference type="EMBL" id="FUXL01000025">
    <property type="protein sequence ID" value="SKA38571.1"/>
    <property type="molecule type" value="Genomic_DNA"/>
</dbReference>
<dbReference type="STRING" id="1365950.SAMN05428963_12535"/>
<dbReference type="NCBIfam" id="NF033542">
    <property type="entry name" value="transpos_IS110"/>
    <property type="match status" value="1"/>
</dbReference>
<feature type="domain" description="Transposase IS116/IS110/IS902 C-terminal" evidence="3">
    <location>
        <begin position="225"/>
        <end position="296"/>
    </location>
</feature>